<comment type="caution">
    <text evidence="2">The sequence shown here is derived from an EMBL/GenBank/DDBJ whole genome shotgun (WGS) entry which is preliminary data.</text>
</comment>
<organism evidence="2 3">
    <name type="scientific">Dysgonomonas termitidis</name>
    <dbReference type="NCBI Taxonomy" id="1516126"/>
    <lineage>
        <taxon>Bacteria</taxon>
        <taxon>Pseudomonadati</taxon>
        <taxon>Bacteroidota</taxon>
        <taxon>Bacteroidia</taxon>
        <taxon>Bacteroidales</taxon>
        <taxon>Dysgonomonadaceae</taxon>
        <taxon>Dysgonomonas</taxon>
    </lineage>
</organism>
<sequence>MRKLVFCCLFIFALMACGERNTIAGRWAMDIDGTDETSIKMPDDTIVSPELRFGYDTVYMDVRTSEGSVRSQCIGIYTIKDERIIITDNYGKQRECKFVLKDDILTIMDKDDPEKIIMRLRRIKE</sequence>
<reference evidence="3" key="1">
    <citation type="journal article" date="2019" name="Int. J. Syst. Evol. Microbiol.">
        <title>The Global Catalogue of Microorganisms (GCM) 10K type strain sequencing project: providing services to taxonomists for standard genome sequencing and annotation.</title>
        <authorList>
            <consortium name="The Broad Institute Genomics Platform"/>
            <consortium name="The Broad Institute Genome Sequencing Center for Infectious Disease"/>
            <person name="Wu L."/>
            <person name="Ma J."/>
        </authorList>
    </citation>
    <scope>NUCLEOTIDE SEQUENCE [LARGE SCALE GENOMIC DNA]</scope>
    <source>
        <strain evidence="3">CCUG 66188</strain>
    </source>
</reference>
<keyword evidence="3" id="KW-1185">Reference proteome</keyword>
<evidence type="ECO:0008006" key="4">
    <source>
        <dbReference type="Google" id="ProtNLM"/>
    </source>
</evidence>
<evidence type="ECO:0000256" key="1">
    <source>
        <dbReference type="SAM" id="SignalP"/>
    </source>
</evidence>
<proteinExistence type="predicted"/>
<protein>
    <recommendedName>
        <fullName evidence="4">Lipocalin-like domain-containing protein</fullName>
    </recommendedName>
</protein>
<feature type="signal peptide" evidence="1">
    <location>
        <begin position="1"/>
        <end position="18"/>
    </location>
</feature>
<gene>
    <name evidence="2" type="ORF">ACFO6W_18510</name>
</gene>
<dbReference type="PROSITE" id="PS51257">
    <property type="entry name" value="PROKAR_LIPOPROTEIN"/>
    <property type="match status" value="1"/>
</dbReference>
<evidence type="ECO:0000313" key="2">
    <source>
        <dbReference type="EMBL" id="MFC4675685.1"/>
    </source>
</evidence>
<dbReference type="Proteomes" id="UP001596023">
    <property type="component" value="Unassembled WGS sequence"/>
</dbReference>
<feature type="chain" id="PRO_5047342716" description="Lipocalin-like domain-containing protein" evidence="1">
    <location>
        <begin position="19"/>
        <end position="125"/>
    </location>
</feature>
<keyword evidence="1" id="KW-0732">Signal</keyword>
<dbReference type="RefSeq" id="WP_379999142.1">
    <property type="nucleotide sequence ID" value="NZ_JBHSGN010000111.1"/>
</dbReference>
<name>A0ABV9KZJ7_9BACT</name>
<dbReference type="EMBL" id="JBHSGN010000111">
    <property type="protein sequence ID" value="MFC4675685.1"/>
    <property type="molecule type" value="Genomic_DNA"/>
</dbReference>
<accession>A0ABV9KZJ7</accession>
<evidence type="ECO:0000313" key="3">
    <source>
        <dbReference type="Proteomes" id="UP001596023"/>
    </source>
</evidence>